<evidence type="ECO:0000256" key="4">
    <source>
        <dbReference type="ARBA" id="ARBA00022840"/>
    </source>
</evidence>
<comment type="subunit">
    <text evidence="7">Homodimer.</text>
</comment>
<dbReference type="GO" id="GO:0005694">
    <property type="term" value="C:chromosome"/>
    <property type="evidence" value="ECO:0007669"/>
    <property type="project" value="InterPro"/>
</dbReference>
<feature type="binding site" evidence="7">
    <location>
        <begin position="32"/>
        <end position="39"/>
    </location>
    <ligand>
        <name>ATP</name>
        <dbReference type="ChEBI" id="CHEBI:30616"/>
    </ligand>
</feature>
<dbReference type="RefSeq" id="WP_142617380.1">
    <property type="nucleotide sequence ID" value="NZ_VIRM01000006.1"/>
</dbReference>
<feature type="compositionally biased region" description="Basic and acidic residues" evidence="8">
    <location>
        <begin position="319"/>
        <end position="337"/>
    </location>
</feature>
<gene>
    <name evidence="7 10" type="primary">smc</name>
    <name evidence="10" type="ORF">FLX08_06950</name>
</gene>
<dbReference type="SUPFAM" id="SSF52540">
    <property type="entry name" value="P-loop containing nucleoside triphosphate hydrolases"/>
    <property type="match status" value="1"/>
</dbReference>
<keyword evidence="2 7" id="KW-0963">Cytoplasm</keyword>
<dbReference type="GO" id="GO:0007059">
    <property type="term" value="P:chromosome segregation"/>
    <property type="evidence" value="ECO:0007669"/>
    <property type="project" value="UniProtKB-UniRule"/>
</dbReference>
<keyword evidence="3 7" id="KW-0547">Nucleotide-binding</keyword>
<evidence type="ECO:0000256" key="3">
    <source>
        <dbReference type="ARBA" id="ARBA00022741"/>
    </source>
</evidence>
<dbReference type="Pfam" id="PF02463">
    <property type="entry name" value="SMC_N"/>
    <property type="match status" value="1"/>
</dbReference>
<comment type="subcellular location">
    <subcellularLocation>
        <location evidence="1 7">Cytoplasm</location>
    </subcellularLocation>
</comment>
<dbReference type="InterPro" id="IPR011890">
    <property type="entry name" value="SMC_prok"/>
</dbReference>
<dbReference type="Gene3D" id="1.20.1060.20">
    <property type="match status" value="1"/>
</dbReference>
<feature type="coiled-coil region" evidence="7">
    <location>
        <begin position="916"/>
        <end position="971"/>
    </location>
</feature>
<accession>A0A544Z0L0</accession>
<dbReference type="FunFam" id="3.40.50.300:FF:000984">
    <property type="entry name" value="Chromosome partition protein Smc"/>
    <property type="match status" value="1"/>
</dbReference>
<dbReference type="GO" id="GO:0016887">
    <property type="term" value="F:ATP hydrolysis activity"/>
    <property type="evidence" value="ECO:0007669"/>
    <property type="project" value="InterPro"/>
</dbReference>
<feature type="coiled-coil region" evidence="7">
    <location>
        <begin position="765"/>
        <end position="834"/>
    </location>
</feature>
<dbReference type="NCBIfam" id="TIGR02168">
    <property type="entry name" value="SMC_prok_B"/>
    <property type="match status" value="1"/>
</dbReference>
<feature type="coiled-coil region" evidence="7">
    <location>
        <begin position="167"/>
        <end position="201"/>
    </location>
</feature>
<evidence type="ECO:0000256" key="7">
    <source>
        <dbReference type="HAMAP-Rule" id="MF_01894"/>
    </source>
</evidence>
<dbReference type="HAMAP" id="MF_01894">
    <property type="entry name" value="Smc_prok"/>
    <property type="match status" value="1"/>
</dbReference>
<dbReference type="GO" id="GO:0030261">
    <property type="term" value="P:chromosome condensation"/>
    <property type="evidence" value="ECO:0007669"/>
    <property type="project" value="InterPro"/>
</dbReference>
<evidence type="ECO:0000256" key="6">
    <source>
        <dbReference type="ARBA" id="ARBA00023125"/>
    </source>
</evidence>
<dbReference type="InterPro" id="IPR027417">
    <property type="entry name" value="P-loop_NTPase"/>
</dbReference>
<dbReference type="GO" id="GO:0006260">
    <property type="term" value="P:DNA replication"/>
    <property type="evidence" value="ECO:0007669"/>
    <property type="project" value="UniProtKB-UniRule"/>
</dbReference>
<evidence type="ECO:0000256" key="5">
    <source>
        <dbReference type="ARBA" id="ARBA00023054"/>
    </source>
</evidence>
<dbReference type="GO" id="GO:0007062">
    <property type="term" value="P:sister chromatid cohesion"/>
    <property type="evidence" value="ECO:0007669"/>
    <property type="project" value="InterPro"/>
</dbReference>
<dbReference type="GO" id="GO:0003677">
    <property type="term" value="F:DNA binding"/>
    <property type="evidence" value="ECO:0007669"/>
    <property type="project" value="UniProtKB-UniRule"/>
</dbReference>
<dbReference type="PANTHER" id="PTHR43977">
    <property type="entry name" value="STRUCTURAL MAINTENANCE OF CHROMOSOMES PROTEIN 3"/>
    <property type="match status" value="1"/>
</dbReference>
<dbReference type="InterPro" id="IPR003395">
    <property type="entry name" value="RecF/RecN/SMC_N"/>
</dbReference>
<dbReference type="FunFam" id="3.40.50.300:FF:000901">
    <property type="entry name" value="Chromosome partition protein Smc"/>
    <property type="match status" value="1"/>
</dbReference>
<evidence type="ECO:0000256" key="1">
    <source>
        <dbReference type="ARBA" id="ARBA00004496"/>
    </source>
</evidence>
<evidence type="ECO:0000259" key="9">
    <source>
        <dbReference type="SMART" id="SM00968"/>
    </source>
</evidence>
<dbReference type="Pfam" id="PF06470">
    <property type="entry name" value="SMC_hinge"/>
    <property type="match status" value="1"/>
</dbReference>
<organism evidence="10 11">
    <name type="scientific">Microbispora hainanensis</name>
    <dbReference type="NCBI Taxonomy" id="568844"/>
    <lineage>
        <taxon>Bacteria</taxon>
        <taxon>Bacillati</taxon>
        <taxon>Actinomycetota</taxon>
        <taxon>Actinomycetes</taxon>
        <taxon>Streptosporangiales</taxon>
        <taxon>Streptosporangiaceae</taxon>
        <taxon>Microbispora</taxon>
    </lineage>
</organism>
<evidence type="ECO:0000256" key="2">
    <source>
        <dbReference type="ARBA" id="ARBA00022490"/>
    </source>
</evidence>
<comment type="similarity">
    <text evidence="7">Belongs to the SMC family.</text>
</comment>
<name>A0A544Z0L0_9ACTN</name>
<dbReference type="InterPro" id="IPR036277">
    <property type="entry name" value="SMC_hinge_sf"/>
</dbReference>
<evidence type="ECO:0000313" key="11">
    <source>
        <dbReference type="Proteomes" id="UP000316541"/>
    </source>
</evidence>
<dbReference type="CDD" id="cd03278">
    <property type="entry name" value="ABC_SMC_barmotin"/>
    <property type="match status" value="1"/>
</dbReference>
<dbReference type="EMBL" id="VIRM01000006">
    <property type="protein sequence ID" value="TQS22577.1"/>
    <property type="molecule type" value="Genomic_DNA"/>
</dbReference>
<dbReference type="AlphaFoldDB" id="A0A544Z0L0"/>
<keyword evidence="6 7" id="KW-0238">DNA-binding</keyword>
<dbReference type="Gene3D" id="3.30.70.1620">
    <property type="match status" value="1"/>
</dbReference>
<evidence type="ECO:0000313" key="10">
    <source>
        <dbReference type="EMBL" id="TQS22577.1"/>
    </source>
</evidence>
<reference evidence="10 11" key="1">
    <citation type="submission" date="2019-07" db="EMBL/GenBank/DDBJ databases">
        <title>Microbispora hainanensis DSM 45428.</title>
        <authorList>
            <person name="Thawai C."/>
        </authorList>
    </citation>
    <scope>NUCLEOTIDE SEQUENCE [LARGE SCALE GENOMIC DNA]</scope>
    <source>
        <strain evidence="10 11">DSM 45428</strain>
    </source>
</reference>
<dbReference type="Gene3D" id="3.40.50.300">
    <property type="entry name" value="P-loop containing nucleotide triphosphate hydrolases"/>
    <property type="match status" value="2"/>
</dbReference>
<dbReference type="SMART" id="SM00968">
    <property type="entry name" value="SMC_hinge"/>
    <property type="match status" value="1"/>
</dbReference>
<dbReference type="GO" id="GO:0005524">
    <property type="term" value="F:ATP binding"/>
    <property type="evidence" value="ECO:0007669"/>
    <property type="project" value="UniProtKB-UniRule"/>
</dbReference>
<proteinExistence type="inferred from homology"/>
<comment type="domain">
    <text evidence="7">Contains large globular domains required for ATP hydrolysis at each terminus and a third globular domain forming a flexible hinge near the middle of the molecule. These domains are separated by coiled-coil structures.</text>
</comment>
<dbReference type="InterPro" id="IPR024704">
    <property type="entry name" value="SMC"/>
</dbReference>
<dbReference type="InterPro" id="IPR010935">
    <property type="entry name" value="SMC_hinge"/>
</dbReference>
<comment type="function">
    <text evidence="7">Required for chromosome condensation and partitioning.</text>
</comment>
<comment type="caution">
    <text evidence="10">The sequence shown here is derived from an EMBL/GenBank/DDBJ whole genome shotgun (WGS) entry which is preliminary data.</text>
</comment>
<feature type="domain" description="SMC hinge" evidence="9">
    <location>
        <begin position="543"/>
        <end position="657"/>
    </location>
</feature>
<feature type="coiled-coil region" evidence="7">
    <location>
        <begin position="1024"/>
        <end position="1086"/>
    </location>
</feature>
<dbReference type="Proteomes" id="UP000316541">
    <property type="component" value="Unassembled WGS sequence"/>
</dbReference>
<protein>
    <recommendedName>
        <fullName evidence="7">Chromosome partition protein Smc</fullName>
    </recommendedName>
</protein>
<keyword evidence="5 7" id="KW-0175">Coiled coil</keyword>
<sequence>MYLKTLTLRGFKSFASATTLRFEPGITAVVGPNGSGKSNVVDALAWVMGEHSAKSLRGGKMEDVIFAGTSSRPPLGRAEVTLTIDNSDGALPIDYTEVTISRLMFRSGQSEYAINGDTCRLLDIQELLSDSGIGREMHVIVGQGQLDQVLHAGPEERRAFIEEAAGVLKHRKRKEKALRKLDAMQANLTRVQDLVAELRRQLKPLGRQAEIARKAAVIQADLRDARLRLLADDVITLRDRLQREEADEAAVQARRTHVEAELAEGQRREAELEAAENEAQPRLKAAQETYYRLSALRERLRGVESLAAERRRHAADAASIERRGRDPEDLEREAAEVREQERVLAEELDEARERLDAAVEVRAEAEEALAAEERRLTAASRAAADRREALARLRGQVESARSRARAAGDEIGRLTKAVEDATRRAEQAQDELDAQALDEAPADPGLAAELEAAQEGVDLARAAVEEARAVAEEAEAVVERVRADLAAPRDALAAAKTAVSTARAADQASQRAVAALQARCEALEMSLAGGADGAAALLGAGLPGLLGPIATLLAVRPGAEAAIAAVLAVDGVAVASLTAAVAAVEHLREAGAGRAALLIAGDRQSDGDQRARPETPVAGAEWAADLVTVPDELRPAVEALLSDVVVVPDLLTARKVVDAHPELRAVTTSGDLLGVNAAHGGSGGGSSLLQMRTALDEAAADLATAGAEAERHAEALAEAVAAERECQLALEAAQARVAEAQSGVSAAQSGVNAAQNGLNAAQAGLDRLRGRQREADQRAAAAAKQFARLEAAVKAAQDEAARLSRSVVDAQEAREQAQAAVVELEEQLAEAEYAAELEAEPTTDTRDELAAACGVTRQAEMEARLTVRTAEERVRGIAGRADALLRAAQRERQDRARAAADRERRRRQAEIAAAVADGARAALNALEGSLARAAEERDEAERARGQIDAELKQVRLRVRELSSELDALVNRVHGSEMARTERRLRLEQMEQRALEEYGIELEPLIAEYGPGVPVPGDPPVPYVREEQEKRARTAERQMTQLGKVNPLALEEFAALEERHAFLTSQLEDLKKTRRDLLLVVKEVDDRVEQVFAAAYEDVAREFQGIFQRVFPGGEGRLLLTDPEDMLTTGVEVEARPPGKKVKRLSLLSGGERSLTAVAFLISIFKARPSPFYVMDEVEAALDDTNTQRLLTLFEELRQTSQLIVITHQKRTMEIADALYGVSMRGDGVTQVVSQRLREKV</sequence>
<dbReference type="SUPFAM" id="SSF75553">
    <property type="entry name" value="Smc hinge domain"/>
    <property type="match status" value="1"/>
</dbReference>
<evidence type="ECO:0000256" key="8">
    <source>
        <dbReference type="SAM" id="MobiDB-lite"/>
    </source>
</evidence>
<feature type="region of interest" description="Disordered" evidence="8">
    <location>
        <begin position="318"/>
        <end position="337"/>
    </location>
</feature>
<keyword evidence="4 7" id="KW-0067">ATP-binding</keyword>
<dbReference type="GO" id="GO:0005737">
    <property type="term" value="C:cytoplasm"/>
    <property type="evidence" value="ECO:0007669"/>
    <property type="project" value="UniProtKB-SubCell"/>
</dbReference>
<dbReference type="PIRSF" id="PIRSF005719">
    <property type="entry name" value="SMC"/>
    <property type="match status" value="1"/>
</dbReference>